<protein>
    <recommendedName>
        <fullName evidence="8">Magnesium and cobalt efflux protein CorC</fullName>
    </recommendedName>
</protein>
<dbReference type="SUPFAM" id="SSF56176">
    <property type="entry name" value="FAD-binding/transporter-associated domain-like"/>
    <property type="match status" value="1"/>
</dbReference>
<dbReference type="SMART" id="SM00116">
    <property type="entry name" value="CBS"/>
    <property type="match status" value="2"/>
</dbReference>
<dbReference type="PANTHER" id="PTHR22777:SF27">
    <property type="entry name" value="MAGNESIUM AND COBALT EFFLUX PROTEIN CORC"/>
    <property type="match status" value="1"/>
</dbReference>
<keyword evidence="4" id="KW-0460">Magnesium</keyword>
<dbReference type="SUPFAM" id="SSF54631">
    <property type="entry name" value="CBS-domain pair"/>
    <property type="match status" value="1"/>
</dbReference>
<dbReference type="GO" id="GO:0050660">
    <property type="term" value="F:flavin adenine dinucleotide binding"/>
    <property type="evidence" value="ECO:0007669"/>
    <property type="project" value="InterPro"/>
</dbReference>
<dbReference type="Pfam" id="PF03471">
    <property type="entry name" value="CorC_HlyC"/>
    <property type="match status" value="1"/>
</dbReference>
<keyword evidence="5 9" id="KW-0129">CBS domain</keyword>
<evidence type="ECO:0000259" key="10">
    <source>
        <dbReference type="PROSITE" id="PS51371"/>
    </source>
</evidence>
<dbReference type="OrthoDB" id="9797674at2"/>
<comment type="function">
    <text evidence="7">Plays a role in the transport of magnesium and cobalt ions.</text>
</comment>
<dbReference type="RefSeq" id="WP_132542234.1">
    <property type="nucleotide sequence ID" value="NZ_SLWY01000010.1"/>
</dbReference>
<evidence type="ECO:0000256" key="5">
    <source>
        <dbReference type="ARBA" id="ARBA00023122"/>
    </source>
</evidence>
<accession>A0A4R2LA41</accession>
<keyword evidence="3" id="KW-0677">Repeat</keyword>
<dbReference type="InterPro" id="IPR000644">
    <property type="entry name" value="CBS_dom"/>
</dbReference>
<dbReference type="InterPro" id="IPR046342">
    <property type="entry name" value="CBS_dom_sf"/>
</dbReference>
<dbReference type="InterPro" id="IPR016169">
    <property type="entry name" value="FAD-bd_PCMH_sub2"/>
</dbReference>
<organism evidence="11 12">
    <name type="scientific">Plasticicumulans lactativorans</name>
    <dbReference type="NCBI Taxonomy" id="1133106"/>
    <lineage>
        <taxon>Bacteria</taxon>
        <taxon>Pseudomonadati</taxon>
        <taxon>Pseudomonadota</taxon>
        <taxon>Gammaproteobacteria</taxon>
        <taxon>Candidatus Competibacteraceae</taxon>
        <taxon>Plasticicumulans</taxon>
    </lineage>
</organism>
<evidence type="ECO:0000256" key="3">
    <source>
        <dbReference type="ARBA" id="ARBA00022737"/>
    </source>
</evidence>
<keyword evidence="12" id="KW-1185">Reference proteome</keyword>
<evidence type="ECO:0000256" key="4">
    <source>
        <dbReference type="ARBA" id="ARBA00022842"/>
    </source>
</evidence>
<dbReference type="InterPro" id="IPR005170">
    <property type="entry name" value="Transptr-assoc_dom"/>
</dbReference>
<dbReference type="Gene3D" id="3.10.580.10">
    <property type="entry name" value="CBS-domain"/>
    <property type="match status" value="1"/>
</dbReference>
<dbReference type="Gene3D" id="3.30.465.10">
    <property type="match status" value="1"/>
</dbReference>
<dbReference type="PROSITE" id="PS51371">
    <property type="entry name" value="CBS"/>
    <property type="match status" value="2"/>
</dbReference>
<keyword evidence="2" id="KW-0813">Transport</keyword>
<dbReference type="CDD" id="cd04590">
    <property type="entry name" value="CBS_pair_CorC_HlyC_assoc"/>
    <property type="match status" value="1"/>
</dbReference>
<keyword evidence="6" id="KW-0170">Cobalt</keyword>
<feature type="domain" description="CBS" evidence="10">
    <location>
        <begin position="134"/>
        <end position="191"/>
    </location>
</feature>
<dbReference type="Proteomes" id="UP000295765">
    <property type="component" value="Unassembled WGS sequence"/>
</dbReference>
<sequence length="288" mass="32443">MKEDRSVESQGQRSWLERLGQVLSGEPRDREELREILADAQASGVLDAEALAMMEGVLEVAEMQVRDVMIPRAQMVVVERDWSPEQVTAEVLASGHSRFPVIGEGRDEVLGILIVKDLLRYYARGGGPFDITEFMRPARFIPESKRLDALLREFRSTRLHMAMVVDEYGGVAGLVTIEDLLEQIVGEIDDEHDASVETDDIRAVGEFEYVIKALTPLEDFNEHFASEFDEDEVDTVGGLVMKDLDHVPRRGEVVDIGRFRFRVLRADNRRVHLFGLTLMDAGTATAEQ</sequence>
<dbReference type="InterPro" id="IPR054115">
    <property type="entry name" value="CorC_N"/>
</dbReference>
<evidence type="ECO:0000256" key="7">
    <source>
        <dbReference type="ARBA" id="ARBA00037273"/>
    </source>
</evidence>
<dbReference type="PANTHER" id="PTHR22777">
    <property type="entry name" value="HEMOLYSIN-RELATED"/>
    <property type="match status" value="1"/>
</dbReference>
<dbReference type="InterPro" id="IPR036318">
    <property type="entry name" value="FAD-bd_PCMH-like_sf"/>
</dbReference>
<dbReference type="Pfam" id="PF00571">
    <property type="entry name" value="CBS"/>
    <property type="match status" value="2"/>
</dbReference>
<comment type="similarity">
    <text evidence="1">Belongs to the UPF0053 family.</text>
</comment>
<dbReference type="EMBL" id="SLWY01000010">
    <property type="protein sequence ID" value="TCO81046.1"/>
    <property type="molecule type" value="Genomic_DNA"/>
</dbReference>
<reference evidence="11 12" key="1">
    <citation type="submission" date="2019-03" db="EMBL/GenBank/DDBJ databases">
        <title>Genomic Encyclopedia of Type Strains, Phase IV (KMG-IV): sequencing the most valuable type-strain genomes for metagenomic binning, comparative biology and taxonomic classification.</title>
        <authorList>
            <person name="Goeker M."/>
        </authorList>
    </citation>
    <scope>NUCLEOTIDE SEQUENCE [LARGE SCALE GENOMIC DNA]</scope>
    <source>
        <strain evidence="11 12">DSM 25287</strain>
    </source>
</reference>
<evidence type="ECO:0000256" key="2">
    <source>
        <dbReference type="ARBA" id="ARBA00022448"/>
    </source>
</evidence>
<dbReference type="Pfam" id="PF21917">
    <property type="entry name" value="NMB0537_N"/>
    <property type="match status" value="1"/>
</dbReference>
<comment type="caution">
    <text evidence="11">The sequence shown here is derived from an EMBL/GenBank/DDBJ whole genome shotgun (WGS) entry which is preliminary data.</text>
</comment>
<dbReference type="SMART" id="SM01091">
    <property type="entry name" value="CorC_HlyC"/>
    <property type="match status" value="1"/>
</dbReference>
<dbReference type="FunFam" id="3.10.580.10:FF:000002">
    <property type="entry name" value="Magnesium/cobalt efflux protein CorC"/>
    <property type="match status" value="1"/>
</dbReference>
<proteinExistence type="inferred from homology"/>
<dbReference type="GO" id="GO:0005886">
    <property type="term" value="C:plasma membrane"/>
    <property type="evidence" value="ECO:0007669"/>
    <property type="project" value="TreeGrafter"/>
</dbReference>
<evidence type="ECO:0000256" key="1">
    <source>
        <dbReference type="ARBA" id="ARBA00006337"/>
    </source>
</evidence>
<evidence type="ECO:0000256" key="9">
    <source>
        <dbReference type="PROSITE-ProRule" id="PRU00703"/>
    </source>
</evidence>
<dbReference type="AlphaFoldDB" id="A0A4R2LA41"/>
<name>A0A4R2LA41_9GAMM</name>
<gene>
    <name evidence="11" type="ORF">EV699_11071</name>
</gene>
<evidence type="ECO:0000313" key="12">
    <source>
        <dbReference type="Proteomes" id="UP000295765"/>
    </source>
</evidence>
<feature type="domain" description="CBS" evidence="10">
    <location>
        <begin position="69"/>
        <end position="129"/>
    </location>
</feature>
<evidence type="ECO:0000313" key="11">
    <source>
        <dbReference type="EMBL" id="TCO81046.1"/>
    </source>
</evidence>
<evidence type="ECO:0000256" key="6">
    <source>
        <dbReference type="ARBA" id="ARBA00023285"/>
    </source>
</evidence>
<dbReference type="InterPro" id="IPR044751">
    <property type="entry name" value="Ion_transp-like_CBS"/>
</dbReference>
<evidence type="ECO:0000256" key="8">
    <source>
        <dbReference type="ARBA" id="ARBA00040729"/>
    </source>
</evidence>